<dbReference type="InterPro" id="IPR041657">
    <property type="entry name" value="HTH_17"/>
</dbReference>
<organism evidence="2 3">
    <name type="scientific">Albidovulum salinarum</name>
    <dbReference type="NCBI Taxonomy" id="2984153"/>
    <lineage>
        <taxon>Bacteria</taxon>
        <taxon>Pseudomonadati</taxon>
        <taxon>Pseudomonadota</taxon>
        <taxon>Alphaproteobacteria</taxon>
        <taxon>Rhodobacterales</taxon>
        <taxon>Paracoccaceae</taxon>
        <taxon>Albidovulum</taxon>
    </lineage>
</organism>
<dbReference type="EMBL" id="JAOVQO010000011">
    <property type="protein sequence ID" value="MCU9848939.1"/>
    <property type="molecule type" value="Genomic_DNA"/>
</dbReference>
<evidence type="ECO:0000313" key="3">
    <source>
        <dbReference type="Proteomes" id="UP001209535"/>
    </source>
</evidence>
<comment type="caution">
    <text evidence="2">The sequence shown here is derived from an EMBL/GenBank/DDBJ whole genome shotgun (WGS) entry which is preliminary data.</text>
</comment>
<gene>
    <name evidence="2" type="ORF">OEZ60_13085</name>
</gene>
<sequence>MIRSADAMSARISGLPDRVTQDELADHWRLSTRTLERWRANRTGPAWMKLEGRVLYRAEDILAFEETQMRHAESSS</sequence>
<dbReference type="SUPFAM" id="SSF46955">
    <property type="entry name" value="Putative DNA-binding domain"/>
    <property type="match status" value="1"/>
</dbReference>
<dbReference type="InterPro" id="IPR009061">
    <property type="entry name" value="DNA-bd_dom_put_sf"/>
</dbReference>
<accession>A0ABT2X4R6</accession>
<protein>
    <submittedName>
        <fullName evidence="2">Helix-turn-helix domain-containing protein</fullName>
    </submittedName>
</protein>
<dbReference type="Pfam" id="PF12728">
    <property type="entry name" value="HTH_17"/>
    <property type="match status" value="1"/>
</dbReference>
<reference evidence="2 3" key="1">
    <citation type="submission" date="2022-10" db="EMBL/GenBank/DDBJ databases">
        <title>Defluviimonas sp. nov., isolated from ocean surface sediments.</title>
        <authorList>
            <person name="He W."/>
            <person name="Wang L."/>
            <person name="Zhang D.-F."/>
        </authorList>
    </citation>
    <scope>NUCLEOTIDE SEQUENCE [LARGE SCALE GENOMIC DNA]</scope>
    <source>
        <strain evidence="2 3">WL0024</strain>
    </source>
</reference>
<evidence type="ECO:0000313" key="2">
    <source>
        <dbReference type="EMBL" id="MCU9848939.1"/>
    </source>
</evidence>
<evidence type="ECO:0000259" key="1">
    <source>
        <dbReference type="Pfam" id="PF12728"/>
    </source>
</evidence>
<proteinExistence type="predicted"/>
<dbReference type="RefSeq" id="WP_263336888.1">
    <property type="nucleotide sequence ID" value="NZ_JAOVQO010000011.1"/>
</dbReference>
<name>A0ABT2X4R6_9RHOB</name>
<keyword evidence="3" id="KW-1185">Reference proteome</keyword>
<dbReference type="Proteomes" id="UP001209535">
    <property type="component" value="Unassembled WGS sequence"/>
</dbReference>
<feature type="domain" description="Helix-turn-helix" evidence="1">
    <location>
        <begin position="20"/>
        <end position="68"/>
    </location>
</feature>